<name>A0A0V0QFF4_PSEPJ</name>
<dbReference type="InterPro" id="IPR037519">
    <property type="entry name" value="LITAF_fam"/>
</dbReference>
<proteinExistence type="inferred from homology"/>
<evidence type="ECO:0000313" key="9">
    <source>
        <dbReference type="EMBL" id="KRX00872.1"/>
    </source>
</evidence>
<evidence type="ECO:0000256" key="2">
    <source>
        <dbReference type="ARBA" id="ARBA00005975"/>
    </source>
</evidence>
<comment type="similarity">
    <text evidence="2">Belongs to the CDIP1/LITAF family.</text>
</comment>
<keyword evidence="7" id="KW-1133">Transmembrane helix</keyword>
<dbReference type="PANTHER" id="PTHR23292">
    <property type="entry name" value="LIPOPOLYSACCHARIDE-INDUCED TUMOR NECROSIS FACTOR-ALPHA FACTOR"/>
    <property type="match status" value="1"/>
</dbReference>
<dbReference type="Pfam" id="PF10601">
    <property type="entry name" value="zf-LITAF-like"/>
    <property type="match status" value="1"/>
</dbReference>
<keyword evidence="4" id="KW-0862">Zinc</keyword>
<gene>
    <name evidence="9" type="ORF">PPERSA_02051</name>
</gene>
<feature type="region of interest" description="Disordered" evidence="6">
    <location>
        <begin position="1"/>
        <end position="69"/>
    </location>
</feature>
<dbReference type="OMA" id="DRVHLCI"/>
<keyword evidence="7" id="KW-0812">Transmembrane</keyword>
<feature type="domain" description="LITAF" evidence="8">
    <location>
        <begin position="93"/>
        <end position="176"/>
    </location>
</feature>
<feature type="transmembrane region" description="Helical" evidence="7">
    <location>
        <begin position="129"/>
        <end position="150"/>
    </location>
</feature>
<comment type="caution">
    <text evidence="9">The sequence shown here is derived from an EMBL/GenBank/DDBJ whole genome shotgun (WGS) entry which is preliminary data.</text>
</comment>
<organism evidence="9 10">
    <name type="scientific">Pseudocohnilembus persalinus</name>
    <name type="common">Ciliate</name>
    <dbReference type="NCBI Taxonomy" id="266149"/>
    <lineage>
        <taxon>Eukaryota</taxon>
        <taxon>Sar</taxon>
        <taxon>Alveolata</taxon>
        <taxon>Ciliophora</taxon>
        <taxon>Intramacronucleata</taxon>
        <taxon>Oligohymenophorea</taxon>
        <taxon>Scuticociliatia</taxon>
        <taxon>Philasterida</taxon>
        <taxon>Pseudocohnilembidae</taxon>
        <taxon>Pseudocohnilembus</taxon>
    </lineage>
</organism>
<accession>A0A0V0QFF4</accession>
<dbReference type="OrthoDB" id="5852176at2759"/>
<evidence type="ECO:0000313" key="10">
    <source>
        <dbReference type="Proteomes" id="UP000054937"/>
    </source>
</evidence>
<evidence type="ECO:0000256" key="6">
    <source>
        <dbReference type="SAM" id="MobiDB-lite"/>
    </source>
</evidence>
<sequence length="179" mass="20320">MGQDYNQNNNYQQQPPNYYGQQQPQYIPDPNNNMNNQNNPYYGQQPYQSQQYPQPQFAQGQPVYNNNNNYQQQQGQMDAVIVIGQNNQGNGGFGVPQTYPSQANGITVPATIQCPNCGQKGVTRVEHKVGGQTILCSIIILCLFWPLFFLPCCMKDCQDKQHYCRNCGYPVGKAEYEIC</sequence>
<dbReference type="Proteomes" id="UP000054937">
    <property type="component" value="Unassembled WGS sequence"/>
</dbReference>
<reference evidence="9 10" key="1">
    <citation type="journal article" date="2015" name="Sci. Rep.">
        <title>Genome of the facultative scuticociliatosis pathogen Pseudocohnilembus persalinus provides insight into its virulence through horizontal gene transfer.</title>
        <authorList>
            <person name="Xiong J."/>
            <person name="Wang G."/>
            <person name="Cheng J."/>
            <person name="Tian M."/>
            <person name="Pan X."/>
            <person name="Warren A."/>
            <person name="Jiang C."/>
            <person name="Yuan D."/>
            <person name="Miao W."/>
        </authorList>
    </citation>
    <scope>NUCLEOTIDE SEQUENCE [LARGE SCALE GENOMIC DNA]</scope>
    <source>
        <strain evidence="9">36N120E</strain>
    </source>
</reference>
<keyword evidence="5 7" id="KW-0472">Membrane</keyword>
<dbReference type="InterPro" id="IPR006629">
    <property type="entry name" value="LITAF"/>
</dbReference>
<dbReference type="EMBL" id="LDAU01000181">
    <property type="protein sequence ID" value="KRX00872.1"/>
    <property type="molecule type" value="Genomic_DNA"/>
</dbReference>
<dbReference type="PROSITE" id="PS51837">
    <property type="entry name" value="LITAF"/>
    <property type="match status" value="1"/>
</dbReference>
<evidence type="ECO:0000256" key="4">
    <source>
        <dbReference type="ARBA" id="ARBA00022833"/>
    </source>
</evidence>
<dbReference type="SMART" id="SM00714">
    <property type="entry name" value="LITAF"/>
    <property type="match status" value="1"/>
</dbReference>
<evidence type="ECO:0000259" key="8">
    <source>
        <dbReference type="PROSITE" id="PS51837"/>
    </source>
</evidence>
<dbReference type="GO" id="GO:0008270">
    <property type="term" value="F:zinc ion binding"/>
    <property type="evidence" value="ECO:0007669"/>
    <property type="project" value="TreeGrafter"/>
</dbReference>
<dbReference type="AlphaFoldDB" id="A0A0V0QFF4"/>
<protein>
    <recommendedName>
        <fullName evidence="8">LITAF domain-containing protein</fullName>
    </recommendedName>
</protein>
<evidence type="ECO:0000256" key="1">
    <source>
        <dbReference type="ARBA" id="ARBA00004170"/>
    </source>
</evidence>
<dbReference type="InParanoid" id="A0A0V0QFF4"/>
<dbReference type="PANTHER" id="PTHR23292:SF6">
    <property type="entry name" value="FI16602P1-RELATED"/>
    <property type="match status" value="1"/>
</dbReference>
<keyword evidence="10" id="KW-1185">Reference proteome</keyword>
<dbReference type="GO" id="GO:0016020">
    <property type="term" value="C:membrane"/>
    <property type="evidence" value="ECO:0007669"/>
    <property type="project" value="UniProtKB-SubCell"/>
</dbReference>
<evidence type="ECO:0000256" key="3">
    <source>
        <dbReference type="ARBA" id="ARBA00022723"/>
    </source>
</evidence>
<keyword evidence="3" id="KW-0479">Metal-binding</keyword>
<evidence type="ECO:0000256" key="5">
    <source>
        <dbReference type="ARBA" id="ARBA00023136"/>
    </source>
</evidence>
<comment type="subcellular location">
    <subcellularLocation>
        <location evidence="1">Membrane</location>
        <topology evidence="1">Peripheral membrane protein</topology>
    </subcellularLocation>
</comment>
<evidence type="ECO:0000256" key="7">
    <source>
        <dbReference type="SAM" id="Phobius"/>
    </source>
</evidence>